<dbReference type="RefSeq" id="WP_142526861.1">
    <property type="nucleotide sequence ID" value="NZ_CBCSJO010000003.1"/>
</dbReference>
<name>A0A521BCL5_9SPHI</name>
<dbReference type="GO" id="GO:0008893">
    <property type="term" value="F:guanosine-3',5'-bis(diphosphate) 3'-diphosphatase activity"/>
    <property type="evidence" value="ECO:0007669"/>
    <property type="project" value="TreeGrafter"/>
</dbReference>
<dbReference type="Proteomes" id="UP000320300">
    <property type="component" value="Unassembled WGS sequence"/>
</dbReference>
<dbReference type="SUPFAM" id="SSF109604">
    <property type="entry name" value="HD-domain/PDEase-like"/>
    <property type="match status" value="1"/>
</dbReference>
<accession>A0A521BCL5</accession>
<evidence type="ECO:0008006" key="3">
    <source>
        <dbReference type="Google" id="ProtNLM"/>
    </source>
</evidence>
<dbReference type="AlphaFoldDB" id="A0A521BCL5"/>
<organism evidence="1 2">
    <name type="scientific">Pedobacter westerhofensis</name>
    <dbReference type="NCBI Taxonomy" id="425512"/>
    <lineage>
        <taxon>Bacteria</taxon>
        <taxon>Pseudomonadati</taxon>
        <taxon>Bacteroidota</taxon>
        <taxon>Sphingobacteriia</taxon>
        <taxon>Sphingobacteriales</taxon>
        <taxon>Sphingobacteriaceae</taxon>
        <taxon>Pedobacter</taxon>
    </lineage>
</organism>
<dbReference type="Gene3D" id="1.10.3210.10">
    <property type="entry name" value="Hypothetical protein af1432"/>
    <property type="match status" value="1"/>
</dbReference>
<proteinExistence type="predicted"/>
<keyword evidence="2" id="KW-1185">Reference proteome</keyword>
<reference evidence="1 2" key="1">
    <citation type="submission" date="2017-05" db="EMBL/GenBank/DDBJ databases">
        <authorList>
            <person name="Varghese N."/>
            <person name="Submissions S."/>
        </authorList>
    </citation>
    <scope>NUCLEOTIDE SEQUENCE [LARGE SCALE GENOMIC DNA]</scope>
    <source>
        <strain evidence="1 2">DSM 19036</strain>
    </source>
</reference>
<evidence type="ECO:0000313" key="1">
    <source>
        <dbReference type="EMBL" id="SMO44480.1"/>
    </source>
</evidence>
<dbReference type="InterPro" id="IPR052194">
    <property type="entry name" value="MESH1"/>
</dbReference>
<dbReference type="OrthoDB" id="9802385at2"/>
<dbReference type="PANTHER" id="PTHR46246">
    <property type="entry name" value="GUANOSINE-3',5'-BIS(DIPHOSPHATE) 3'-PYROPHOSPHOHYDROLASE MESH1"/>
    <property type="match status" value="1"/>
</dbReference>
<dbReference type="PANTHER" id="PTHR46246:SF1">
    <property type="entry name" value="GUANOSINE-3',5'-BIS(DIPHOSPHATE) 3'-PYROPHOSPHOHYDROLASE MESH1"/>
    <property type="match status" value="1"/>
</dbReference>
<evidence type="ECO:0000313" key="2">
    <source>
        <dbReference type="Proteomes" id="UP000320300"/>
    </source>
</evidence>
<protein>
    <recommendedName>
        <fullName evidence="3">HD domain-containing protein</fullName>
    </recommendedName>
</protein>
<dbReference type="EMBL" id="FXTN01000002">
    <property type="protein sequence ID" value="SMO44480.1"/>
    <property type="molecule type" value="Genomic_DNA"/>
</dbReference>
<gene>
    <name evidence="1" type="ORF">SAMN06265348_102173</name>
</gene>
<sequence length="180" mass="20710">MKQAELLTEWVALKHHGQLIKKTTEPYFNHLTAVADMVRHVVHGGYEIGLCHDLLEDTNTNIDELSIVLRSFGYSPSAASWISNCVVELTDVYTRAAYPELKKSARKKREAARLITISPAAQSVKYADLIYNIQWMIRYDQKHAEKYLRKKKHLLEKLNQGDLLLHQQALDLIEGELQKL</sequence>